<feature type="region of interest" description="DNA-binding and helicase activity, interacts with RecC" evidence="15">
    <location>
        <begin position="1"/>
        <end position="854"/>
    </location>
</feature>
<dbReference type="GO" id="GO:0000287">
    <property type="term" value="F:magnesium ion binding"/>
    <property type="evidence" value="ECO:0007669"/>
    <property type="project" value="UniProtKB-UniRule"/>
</dbReference>
<evidence type="ECO:0000256" key="12">
    <source>
        <dbReference type="ARBA" id="ARBA00023235"/>
    </source>
</evidence>
<evidence type="ECO:0000256" key="9">
    <source>
        <dbReference type="ARBA" id="ARBA00022842"/>
    </source>
</evidence>
<evidence type="ECO:0000256" key="1">
    <source>
        <dbReference type="ARBA" id="ARBA00022722"/>
    </source>
</evidence>
<evidence type="ECO:0000256" key="13">
    <source>
        <dbReference type="ARBA" id="ARBA00034617"/>
    </source>
</evidence>
<keyword evidence="5 15" id="KW-0378">Hydrolase</keyword>
<dbReference type="GO" id="GO:0005524">
    <property type="term" value="F:ATP binding"/>
    <property type="evidence" value="ECO:0007669"/>
    <property type="project" value="UniProtKB-UniRule"/>
</dbReference>
<comment type="catalytic activity">
    <reaction evidence="13 15">
        <text>Couples ATP hydrolysis with the unwinding of duplex DNA by translocating in the 3'-5' direction.</text>
        <dbReference type="EC" id="5.6.2.4"/>
    </reaction>
</comment>
<dbReference type="PANTHER" id="PTHR11070:SF23">
    <property type="entry name" value="RECBCD ENZYME SUBUNIT RECB"/>
    <property type="match status" value="1"/>
</dbReference>
<dbReference type="GO" id="GO:0009338">
    <property type="term" value="C:exodeoxyribonuclease V complex"/>
    <property type="evidence" value="ECO:0007669"/>
    <property type="project" value="TreeGrafter"/>
</dbReference>
<dbReference type="EC" id="5.6.2.4" evidence="15"/>
<keyword evidence="1 15" id="KW-0540">Nuclease</keyword>
<proteinExistence type="inferred from homology"/>
<comment type="similarity">
    <text evidence="15">Belongs to the helicase family. UvrD subfamily.</text>
</comment>
<dbReference type="PROSITE" id="PS51198">
    <property type="entry name" value="UVRD_HELICASE_ATP_BIND"/>
    <property type="match status" value="1"/>
</dbReference>
<comment type="miscellaneous">
    <text evidence="15">In the RecBCD complex, RecB has a slow 3'-5' helicase, an exonuclease activity and loads RecA onto ssDNA, RecD has a fast 5'-3' helicase activity, while RecC stimulates the ATPase and processivity of the RecB helicase and contributes to recognition of the Chi site.</text>
</comment>
<reference evidence="19 20" key="1">
    <citation type="journal article" date="2019" name="Environ. Microbiol.">
        <title>Species interactions and distinct microbial communities in high Arctic permafrost affected cryosols are associated with the CH4 and CO2 gas fluxes.</title>
        <authorList>
            <person name="Altshuler I."/>
            <person name="Hamel J."/>
            <person name="Turney S."/>
            <person name="Magnuson E."/>
            <person name="Levesque R."/>
            <person name="Greer C."/>
            <person name="Whyte L.G."/>
        </authorList>
    </citation>
    <scope>NUCLEOTIDE SEQUENCE [LARGE SCALE GENOMIC DNA]</scope>
    <source>
        <strain evidence="19 20">E4</strain>
    </source>
</reference>
<evidence type="ECO:0000313" key="20">
    <source>
        <dbReference type="Proteomes" id="UP000317663"/>
    </source>
</evidence>
<dbReference type="NCBIfam" id="NF008128">
    <property type="entry name" value="PRK10876.1"/>
    <property type="match status" value="1"/>
</dbReference>
<evidence type="ECO:0000256" key="2">
    <source>
        <dbReference type="ARBA" id="ARBA00022723"/>
    </source>
</evidence>
<keyword evidence="12 15" id="KW-0413">Isomerase</keyword>
<comment type="domain">
    <text evidence="15">The C-terminal domain has nuclease activity and interacts with RecD. It interacts with RecA, facilitating its loading onto ssDNA.</text>
</comment>
<comment type="domain">
    <text evidence="15">The N-terminal DNA-binding domain is a ssDNA-dependent ATPase and has ATP-dependent 3'-5' helicase function. This domain interacts with RecC.</text>
</comment>
<dbReference type="InterPro" id="IPR027417">
    <property type="entry name" value="P-loop_NTPase"/>
</dbReference>
<dbReference type="CDD" id="cd22352">
    <property type="entry name" value="RecB_C-like"/>
    <property type="match status" value="1"/>
</dbReference>
<evidence type="ECO:0000313" key="19">
    <source>
        <dbReference type="EMBL" id="TPG60724.1"/>
    </source>
</evidence>
<feature type="active site" description="For nuclease activity" evidence="15">
    <location>
        <position position="1080"/>
    </location>
</feature>
<dbReference type="InterPro" id="IPR011335">
    <property type="entry name" value="Restrct_endonuc-II-like"/>
</dbReference>
<dbReference type="InterPro" id="IPR011604">
    <property type="entry name" value="PDDEXK-like_dom_sf"/>
</dbReference>
<sequence length="1193" mass="134569">MADIMPQKLEPLTLPLTGARLIEASAGTGKTFTLAVLYLRLLLGLGKDAAFPRSLTVEEILVVTFTEAATEELRGRIRSNIHELRLACVRGQSDNPMMAALMAQIDDLPFAAQTLLAAERQMDEAAIYTIHGFCQRMLTHNAFESGILFEQTLVQDELPLRRQACADFWRRHCYPLPLGIARAVSQEWSGPEALLSDLSPYLHGEMPQLRQPPGDDETIEIRHQQIISRIDHIKEQWRAAAADLETIMADSGVDKRSYSSRFLPAWLETVGKWAAQETEDYSLPKELERFKQSVLFEKTKKGNPPEHPVFDAVDAIYTEPLTLRDLIVARALSEIRFTIQKEKRQRAELGFDDLLSRLDGALQQPGGELLAQAIRGRYPLAMIDEFQDTDPQQYRIFQRLYVNQPQCGLLLIGDPKQAIYAFRGADIFTYMRARSEVSAHYTMDTNWRSSFSMVQGVNHLFSQVDSPFLFSQIPFIQVAPAEKNAALAFDIAGVKQPALHFWLQQGEGVGVTEHQQLMARQCAAQIRDWLTAGQQQQAWLVNAKGRQPVQASDITVLVRSRAEAALIRDALSGLNIPSVYLSNRDSVFDTAEAKDILWILQAVLAPEHERTLRSAMATGVIGLDALTLDRLSKDEHAWDALVDEFDGYRQRWMRRGVLPMLKSLISQRHLAENLLAASGGERRLTDLLHLGELLQEAAAQLDSEHALVRWIAQQISAPDRQSQSQQLRLESDRHLVQIVTIHKSKGLEYPLVWLPFISNFRQQQQGLYHDRDTFSAMLDLNSDELSQTLAEEERLAEDLRLLYVALTRSVYHCSVGIGPLIQGTRKKQGNTDLHLSALGYLVQKSQAADAQGLSQYLSALSNDDVVFSAIDSPEQTPWSPPEDISKLLSARVVERKIQDNWRVTSYSGLQQHGTALAQDLLPRLDVEAAGEQQPAQEQQMNAHTFPRGASPGTFLHSIFEEIAFDQPVDDEWLLMKLTTQGLEPAWLPVLKTWIDVILHTPLGEPSLTLSALESEKLQSELQFYLPIDGLLHAPQLDAVVKRYDSLSALCPPLDFQQVKGMLKGFIDLVFYWDGRYYLLDYKSNWLGEDSSAYTESAMQNAMAEHRYDLQYQLYTLALHRYLRHRVAGYDYQQHFGGIIYLFLRGVDIGHPGNGVFRCRPSEAFVRSLDRLFKGEMVADEPMLTDSPPAEGTL</sequence>
<feature type="binding site" evidence="15">
    <location>
        <position position="956"/>
    </location>
    <ligand>
        <name>Mg(2+)</name>
        <dbReference type="ChEBI" id="CHEBI:18420"/>
    </ligand>
</feature>
<dbReference type="Pfam" id="PF13361">
    <property type="entry name" value="UvrD_C"/>
    <property type="match status" value="2"/>
</dbReference>
<evidence type="ECO:0000256" key="7">
    <source>
        <dbReference type="ARBA" id="ARBA00022839"/>
    </source>
</evidence>
<comment type="cofactor">
    <cofactor evidence="15">
        <name>Mg(2+)</name>
        <dbReference type="ChEBI" id="CHEBI:18420"/>
    </cofactor>
    <text evidence="15">Binds 1 Mg(2+) ion per subunit.</text>
</comment>
<keyword evidence="4 15" id="KW-0227">DNA damage</keyword>
<dbReference type="GO" id="GO:0003677">
    <property type="term" value="F:DNA binding"/>
    <property type="evidence" value="ECO:0007669"/>
    <property type="project" value="UniProtKB-UniRule"/>
</dbReference>
<keyword evidence="9 15" id="KW-0460">Magnesium</keyword>
<dbReference type="OrthoDB" id="9810135at2"/>
<dbReference type="CDD" id="cd18807">
    <property type="entry name" value="SF1_C_UvrD"/>
    <property type="match status" value="1"/>
</dbReference>
<evidence type="ECO:0000256" key="10">
    <source>
        <dbReference type="ARBA" id="ARBA00023125"/>
    </source>
</evidence>
<feature type="domain" description="UvrD-like helicase ATP-binding" evidence="17">
    <location>
        <begin position="3"/>
        <end position="450"/>
    </location>
</feature>
<dbReference type="GO" id="GO:0008854">
    <property type="term" value="F:exodeoxyribonuclease V activity"/>
    <property type="evidence" value="ECO:0007669"/>
    <property type="project" value="UniProtKB-EC"/>
</dbReference>
<dbReference type="GO" id="GO:0000724">
    <property type="term" value="P:double-strand break repair via homologous recombination"/>
    <property type="evidence" value="ECO:0007669"/>
    <property type="project" value="UniProtKB-UniRule"/>
</dbReference>
<feature type="binding site" evidence="16">
    <location>
        <begin position="24"/>
        <end position="31"/>
    </location>
    <ligand>
        <name>ATP</name>
        <dbReference type="ChEBI" id="CHEBI:30616"/>
    </ligand>
</feature>
<dbReference type="RefSeq" id="WP_140473413.1">
    <property type="nucleotide sequence ID" value="NZ_RCZD01000007.1"/>
</dbReference>
<dbReference type="InterPro" id="IPR004586">
    <property type="entry name" value="RecB"/>
</dbReference>
<evidence type="ECO:0000259" key="18">
    <source>
        <dbReference type="PROSITE" id="PS51217"/>
    </source>
</evidence>
<dbReference type="Proteomes" id="UP000317663">
    <property type="component" value="Unassembled WGS sequence"/>
</dbReference>
<evidence type="ECO:0000256" key="3">
    <source>
        <dbReference type="ARBA" id="ARBA00022741"/>
    </source>
</evidence>
<keyword evidence="11 15" id="KW-0234">DNA repair</keyword>
<comment type="catalytic activity">
    <reaction evidence="15">
        <text>Exonucleolytic cleavage (in the presence of ATP) in either 5'- to 3'- or 3'- to 5'-direction to yield 5'-phosphooligonucleotides.</text>
        <dbReference type="EC" id="3.1.11.5"/>
    </reaction>
</comment>
<keyword evidence="8 15" id="KW-0067">ATP-binding</keyword>
<comment type="caution">
    <text evidence="19">The sequence shown here is derived from an EMBL/GenBank/DDBJ whole genome shotgun (WGS) entry which is preliminary data.</text>
</comment>
<evidence type="ECO:0000259" key="17">
    <source>
        <dbReference type="PROSITE" id="PS51198"/>
    </source>
</evidence>
<evidence type="ECO:0000256" key="8">
    <source>
        <dbReference type="ARBA" id="ARBA00022840"/>
    </source>
</evidence>
<feature type="binding site" evidence="15">
    <location>
        <position position="1067"/>
    </location>
    <ligand>
        <name>Mg(2+)</name>
        <dbReference type="ChEBI" id="CHEBI:18420"/>
    </ligand>
</feature>
<keyword evidence="10 15" id="KW-0238">DNA-binding</keyword>
<dbReference type="Pfam" id="PF00580">
    <property type="entry name" value="UvrD-helicase"/>
    <property type="match status" value="1"/>
</dbReference>
<dbReference type="InterPro" id="IPR014017">
    <property type="entry name" value="DNA_helicase_UvrD-like_C"/>
</dbReference>
<keyword evidence="20" id="KW-1185">Reference proteome</keyword>
<dbReference type="Gene3D" id="1.10.486.10">
    <property type="entry name" value="PCRA, domain 4"/>
    <property type="match status" value="1"/>
</dbReference>
<comment type="catalytic activity">
    <reaction evidence="14 15">
        <text>ATP + H2O = ADP + phosphate + H(+)</text>
        <dbReference type="Rhea" id="RHEA:13065"/>
        <dbReference type="ChEBI" id="CHEBI:15377"/>
        <dbReference type="ChEBI" id="CHEBI:15378"/>
        <dbReference type="ChEBI" id="CHEBI:30616"/>
        <dbReference type="ChEBI" id="CHEBI:43474"/>
        <dbReference type="ChEBI" id="CHEBI:456216"/>
        <dbReference type="EC" id="5.6.2.4"/>
    </reaction>
</comment>
<dbReference type="AlphaFoldDB" id="A0A502GFP5"/>
<evidence type="ECO:0000256" key="4">
    <source>
        <dbReference type="ARBA" id="ARBA00022763"/>
    </source>
</evidence>
<feature type="binding site" evidence="15">
    <location>
        <position position="1080"/>
    </location>
    <ligand>
        <name>Mg(2+)</name>
        <dbReference type="ChEBI" id="CHEBI:18420"/>
    </ligand>
</feature>
<evidence type="ECO:0000256" key="6">
    <source>
        <dbReference type="ARBA" id="ARBA00022806"/>
    </source>
</evidence>
<dbReference type="InterPro" id="IPR014016">
    <property type="entry name" value="UvrD-like_ATP-bd"/>
</dbReference>
<evidence type="ECO:0000256" key="14">
    <source>
        <dbReference type="ARBA" id="ARBA00048988"/>
    </source>
</evidence>
<dbReference type="SUPFAM" id="SSF52540">
    <property type="entry name" value="P-loop containing nucleoside triphosphate hydrolases"/>
    <property type="match status" value="1"/>
</dbReference>
<dbReference type="Gene3D" id="3.40.50.300">
    <property type="entry name" value="P-loop containing nucleotide triphosphate hydrolases"/>
    <property type="match status" value="2"/>
</dbReference>
<dbReference type="EMBL" id="RCZD01000007">
    <property type="protein sequence ID" value="TPG60724.1"/>
    <property type="molecule type" value="Genomic_DNA"/>
</dbReference>
<keyword evidence="3 15" id="KW-0547">Nucleotide-binding</keyword>
<comment type="subunit">
    <text evidence="15">Heterotrimer of RecB, RecC and RecD. All subunits contribute to DNA-binding. Interacts with RecA.</text>
</comment>
<dbReference type="EC" id="3.1.11.5" evidence="15"/>
<protein>
    <recommendedName>
        <fullName evidence="15">RecBCD enzyme subunit RecB</fullName>
        <ecNumber evidence="15">3.1.11.5</ecNumber>
        <ecNumber evidence="15">5.6.2.4</ecNumber>
    </recommendedName>
    <alternativeName>
        <fullName evidence="15">DNA 3'-5' helicase subunit RecB</fullName>
    </alternativeName>
    <alternativeName>
        <fullName evidence="15">Exonuclease V subunit RecB</fullName>
        <shortName evidence="15">ExoV subunit RecB</shortName>
    </alternativeName>
    <alternativeName>
        <fullName evidence="15">Helicase/nuclease RecBCD subunit RecB</fullName>
    </alternativeName>
</protein>
<keyword evidence="2 15" id="KW-0479">Metal-binding</keyword>
<dbReference type="Gene3D" id="3.90.320.10">
    <property type="match status" value="1"/>
</dbReference>
<evidence type="ECO:0000256" key="5">
    <source>
        <dbReference type="ARBA" id="ARBA00022801"/>
    </source>
</evidence>
<dbReference type="FunFam" id="3.90.320.10:FF:000003">
    <property type="entry name" value="RecBCD enzyme subunit RecB"/>
    <property type="match status" value="1"/>
</dbReference>
<feature type="region of interest" description="Nuclease activity, interacts with RecD and RecA" evidence="15">
    <location>
        <begin position="900"/>
        <end position="1193"/>
    </location>
</feature>
<accession>A0A502GFP5</accession>
<keyword evidence="7 15" id="KW-0269">Exonuclease</keyword>
<dbReference type="HAMAP" id="MF_01485">
    <property type="entry name" value="RecB"/>
    <property type="match status" value="1"/>
</dbReference>
<evidence type="ECO:0000256" key="16">
    <source>
        <dbReference type="PROSITE-ProRule" id="PRU00560"/>
    </source>
</evidence>
<dbReference type="GO" id="GO:0043138">
    <property type="term" value="F:3'-5' DNA helicase activity"/>
    <property type="evidence" value="ECO:0007669"/>
    <property type="project" value="UniProtKB-UniRule"/>
</dbReference>
<dbReference type="Gene3D" id="1.10.3170.10">
    <property type="entry name" value="Recbcd, chain B, domain 2"/>
    <property type="match status" value="1"/>
</dbReference>
<evidence type="ECO:0000256" key="15">
    <source>
        <dbReference type="HAMAP-Rule" id="MF_01485"/>
    </source>
</evidence>
<organism evidence="19 20">
    <name type="scientific">Ewingella americana</name>
    <dbReference type="NCBI Taxonomy" id="41202"/>
    <lineage>
        <taxon>Bacteria</taxon>
        <taxon>Pseudomonadati</taxon>
        <taxon>Pseudomonadota</taxon>
        <taxon>Gammaproteobacteria</taxon>
        <taxon>Enterobacterales</taxon>
        <taxon>Yersiniaceae</taxon>
        <taxon>Ewingella</taxon>
    </lineage>
</organism>
<dbReference type="PROSITE" id="PS51217">
    <property type="entry name" value="UVRD_HELICASE_CTER"/>
    <property type="match status" value="1"/>
</dbReference>
<name>A0A502GFP5_9GAMM</name>
<gene>
    <name evidence="15" type="primary">recB</name>
    <name evidence="19" type="ORF">EAH77_14010</name>
</gene>
<dbReference type="NCBIfam" id="TIGR00609">
    <property type="entry name" value="recB"/>
    <property type="match status" value="1"/>
</dbReference>
<feature type="domain" description="UvrD-like helicase C-terminal" evidence="18">
    <location>
        <begin position="480"/>
        <end position="746"/>
    </location>
</feature>
<dbReference type="PANTHER" id="PTHR11070">
    <property type="entry name" value="UVRD / RECB / PCRA DNA HELICASE FAMILY MEMBER"/>
    <property type="match status" value="1"/>
</dbReference>
<evidence type="ECO:0000256" key="11">
    <source>
        <dbReference type="ARBA" id="ARBA00023204"/>
    </source>
</evidence>
<dbReference type="GO" id="GO:0005829">
    <property type="term" value="C:cytosol"/>
    <property type="evidence" value="ECO:0007669"/>
    <property type="project" value="TreeGrafter"/>
</dbReference>
<keyword evidence="6 15" id="KW-0347">Helicase</keyword>
<dbReference type="GO" id="GO:0016887">
    <property type="term" value="F:ATP hydrolysis activity"/>
    <property type="evidence" value="ECO:0007669"/>
    <property type="project" value="RHEA"/>
</dbReference>
<comment type="function">
    <text evidence="15">A helicase/nuclease that prepares dsDNA breaks (DSB) for recombinational DNA repair. Binds to DSBs and unwinds DNA via a highly rapid and processive ATP-dependent bidirectional helicase activity. Unwinds dsDNA until it encounters a Chi (crossover hotspot instigator) sequence from the 3' direction. Cuts ssDNA a few nucleotides 3' to the Chi site. The properties and activities of the enzyme are changed at Chi. The Chi-altered holoenzyme produces a long 3'-ssDNA overhang and facilitates RecA-binding to the ssDNA for homologous DNA recombination and repair. Holoenzyme degrades any linearized DNA that is unable to undergo homologous recombination. In the holoenzyme this subunit contributes ATPase, 3'-5' helicase, exonuclease activity and loads RecA onto ssDNA.</text>
</comment>
<dbReference type="SUPFAM" id="SSF52980">
    <property type="entry name" value="Restriction endonuclease-like"/>
    <property type="match status" value="1"/>
</dbReference>
<dbReference type="InterPro" id="IPR000212">
    <property type="entry name" value="DNA_helicase_UvrD/REP"/>
</dbReference>